<dbReference type="Proteomes" id="UP000660729">
    <property type="component" value="Unassembled WGS sequence"/>
</dbReference>
<accession>A0A8H6RGW8</accession>
<comment type="caution">
    <text evidence="1">The sequence shown here is derived from an EMBL/GenBank/DDBJ whole genome shotgun (WGS) entry which is preliminary data.</text>
</comment>
<sequence length="323" mass="37695">MASPPPPPRQARHLCLLDLHPVILKEIMQYLFPPKTIEFVSAPDGPLGQTSYLTSDSRSPRETYVSTSNWLNAPQLQEIIGDEYERMDFATSFLLVSRECYHLGAPHLYAREFSFPSCVETSLAFLHDHGRASPHRATQLHLKYGVNTTQQGWRLLFNVLVHERHVKRVKVTVSEDFWHFTPWHYGPHAVWDYELKSEARSSRRSKPRCWIDHLARLPMKAKFGEDLGEKWRGVDFSLEIIDYSNSFDRKAFSVALESAVYNRSNADRRSQAPMVQKLGYCEETWLEFSCHWDMKICRCRGDFWSPYYQKWIKGSDDWLAACD</sequence>
<dbReference type="AlphaFoldDB" id="A0A8H6RGW8"/>
<gene>
    <name evidence="1" type="ORF">HII31_08246</name>
</gene>
<dbReference type="EMBL" id="JABCIY010000169">
    <property type="protein sequence ID" value="KAF7190532.1"/>
    <property type="molecule type" value="Genomic_DNA"/>
</dbReference>
<evidence type="ECO:0000313" key="1">
    <source>
        <dbReference type="EMBL" id="KAF7190532.1"/>
    </source>
</evidence>
<proteinExistence type="predicted"/>
<dbReference type="OrthoDB" id="10373700at2759"/>
<name>A0A8H6RGW8_9PEZI</name>
<keyword evidence="2" id="KW-1185">Reference proteome</keyword>
<reference evidence="1" key="1">
    <citation type="submission" date="2020-04" db="EMBL/GenBank/DDBJ databases">
        <title>Draft genome resource of the tomato pathogen Pseudocercospora fuligena.</title>
        <authorList>
            <person name="Zaccaron A."/>
        </authorList>
    </citation>
    <scope>NUCLEOTIDE SEQUENCE</scope>
    <source>
        <strain evidence="1">PF001</strain>
    </source>
</reference>
<protein>
    <submittedName>
        <fullName evidence="1">Uncharacterized protein</fullName>
    </submittedName>
</protein>
<organism evidence="1 2">
    <name type="scientific">Pseudocercospora fuligena</name>
    <dbReference type="NCBI Taxonomy" id="685502"/>
    <lineage>
        <taxon>Eukaryota</taxon>
        <taxon>Fungi</taxon>
        <taxon>Dikarya</taxon>
        <taxon>Ascomycota</taxon>
        <taxon>Pezizomycotina</taxon>
        <taxon>Dothideomycetes</taxon>
        <taxon>Dothideomycetidae</taxon>
        <taxon>Mycosphaerellales</taxon>
        <taxon>Mycosphaerellaceae</taxon>
        <taxon>Pseudocercospora</taxon>
    </lineage>
</organism>
<evidence type="ECO:0000313" key="2">
    <source>
        <dbReference type="Proteomes" id="UP000660729"/>
    </source>
</evidence>